<reference evidence="1" key="2">
    <citation type="submission" date="2020-05" db="UniProtKB">
        <authorList>
            <consortium name="EnsemblMetazoa"/>
        </authorList>
    </citation>
    <scope>IDENTIFICATION</scope>
    <source>
        <strain evidence="1">IAEA</strain>
    </source>
</reference>
<keyword evidence="2" id="KW-1185">Reference proteome</keyword>
<evidence type="ECO:0000313" key="1">
    <source>
        <dbReference type="EnsemblMetazoa" id="GPAI008812-PA"/>
    </source>
</evidence>
<organism evidence="1 2">
    <name type="scientific">Glossina pallidipes</name>
    <name type="common">Tsetse fly</name>
    <dbReference type="NCBI Taxonomy" id="7398"/>
    <lineage>
        <taxon>Eukaryota</taxon>
        <taxon>Metazoa</taxon>
        <taxon>Ecdysozoa</taxon>
        <taxon>Arthropoda</taxon>
        <taxon>Hexapoda</taxon>
        <taxon>Insecta</taxon>
        <taxon>Pterygota</taxon>
        <taxon>Neoptera</taxon>
        <taxon>Endopterygota</taxon>
        <taxon>Diptera</taxon>
        <taxon>Brachycera</taxon>
        <taxon>Muscomorpha</taxon>
        <taxon>Hippoboscoidea</taxon>
        <taxon>Glossinidae</taxon>
        <taxon>Glossina</taxon>
    </lineage>
</organism>
<accession>A0A1A9ZAM4</accession>
<protein>
    <submittedName>
        <fullName evidence="1">Uncharacterized protein</fullName>
    </submittedName>
</protein>
<sequence length="305" mass="35261">MARVHFSSVAAFLKHIMWKNCQLDVEDDYAVVNVLVTTKCLCNSLDQLSQGGEYGNIAEIIAEWDEKIDKHRDYFSKSAQWGIDDKDCKFLKERLHTEHPSSDPTVQSLRFIAPHHLFVHSLFSSEIKVQILISPTFNPEDLLITFAKAILTDIVRAILKCFTYEHQLQKKSFPWVSPPPTCYSMSDIMRWSMYLALRILLFGSSLNLHVEFFVNKAKTVLDFIKRSTKAFPILEYCQCHTNRIEYRRSHFIMPCLQHLQQHFAILHKEPKSSALNPLSAVRPVFSPSLKALPNLKVRKTRAPNE</sequence>
<evidence type="ECO:0000313" key="2">
    <source>
        <dbReference type="Proteomes" id="UP000092445"/>
    </source>
</evidence>
<dbReference type="VEuPathDB" id="VectorBase:GPAI008812"/>
<dbReference type="Gene3D" id="1.20.5.1200">
    <property type="entry name" value="Alpha-tocopherol transfer"/>
    <property type="match status" value="1"/>
</dbReference>
<name>A0A1A9ZAM4_GLOPL</name>
<dbReference type="AlphaFoldDB" id="A0A1A9ZAM4"/>
<dbReference type="Proteomes" id="UP000092445">
    <property type="component" value="Unassembled WGS sequence"/>
</dbReference>
<reference evidence="2" key="1">
    <citation type="submission" date="2014-03" db="EMBL/GenBank/DDBJ databases">
        <authorList>
            <person name="Aksoy S."/>
            <person name="Warren W."/>
            <person name="Wilson R.K."/>
        </authorList>
    </citation>
    <scope>NUCLEOTIDE SEQUENCE [LARGE SCALE GENOMIC DNA]</scope>
    <source>
        <strain evidence="2">IAEA</strain>
    </source>
</reference>
<dbReference type="EnsemblMetazoa" id="GPAI008812-RA">
    <property type="protein sequence ID" value="GPAI008812-PA"/>
    <property type="gene ID" value="GPAI008812"/>
</dbReference>
<proteinExistence type="predicted"/>